<keyword evidence="2" id="KW-1133">Transmembrane helix</keyword>
<feature type="transmembrane region" description="Helical" evidence="2">
    <location>
        <begin position="307"/>
        <end position="325"/>
    </location>
</feature>
<evidence type="ECO:0000256" key="2">
    <source>
        <dbReference type="SAM" id="Phobius"/>
    </source>
</evidence>
<feature type="transmembrane region" description="Helical" evidence="2">
    <location>
        <begin position="481"/>
        <end position="503"/>
    </location>
</feature>
<dbReference type="EMBL" id="JAVDYG010000001">
    <property type="protein sequence ID" value="MDR7363984.1"/>
    <property type="molecule type" value="Genomic_DNA"/>
</dbReference>
<accession>A0ABU2C048</accession>
<feature type="transmembrane region" description="Helical" evidence="2">
    <location>
        <begin position="46"/>
        <end position="64"/>
    </location>
</feature>
<feature type="transmembrane region" description="Helical" evidence="2">
    <location>
        <begin position="159"/>
        <end position="185"/>
    </location>
</feature>
<name>A0ABU2C048_9ACTN</name>
<feature type="transmembrane region" description="Helical" evidence="2">
    <location>
        <begin position="451"/>
        <end position="469"/>
    </location>
</feature>
<feature type="transmembrane region" description="Helical" evidence="2">
    <location>
        <begin position="92"/>
        <end position="115"/>
    </location>
</feature>
<evidence type="ECO:0000256" key="1">
    <source>
        <dbReference type="SAM" id="MobiDB-lite"/>
    </source>
</evidence>
<dbReference type="Pfam" id="PF19554">
    <property type="entry name" value="DUF6077"/>
    <property type="match status" value="1"/>
</dbReference>
<dbReference type="InterPro" id="IPR045723">
    <property type="entry name" value="DUF6077"/>
</dbReference>
<dbReference type="Proteomes" id="UP001183648">
    <property type="component" value="Unassembled WGS sequence"/>
</dbReference>
<feature type="transmembrane region" description="Helical" evidence="2">
    <location>
        <begin position="380"/>
        <end position="402"/>
    </location>
</feature>
<keyword evidence="2" id="KW-0812">Transmembrane</keyword>
<feature type="transmembrane region" description="Helical" evidence="2">
    <location>
        <begin position="280"/>
        <end position="301"/>
    </location>
</feature>
<evidence type="ECO:0000313" key="4">
    <source>
        <dbReference type="Proteomes" id="UP001183648"/>
    </source>
</evidence>
<protein>
    <submittedName>
        <fullName evidence="3">Uncharacterized protein</fullName>
    </submittedName>
</protein>
<feature type="transmembrane region" description="Helical" evidence="2">
    <location>
        <begin position="354"/>
        <end position="373"/>
    </location>
</feature>
<reference evidence="3 4" key="1">
    <citation type="submission" date="2023-07" db="EMBL/GenBank/DDBJ databases">
        <title>Sequencing the genomes of 1000 actinobacteria strains.</title>
        <authorList>
            <person name="Klenk H.-P."/>
        </authorList>
    </citation>
    <scope>NUCLEOTIDE SEQUENCE [LARGE SCALE GENOMIC DNA]</scope>
    <source>
        <strain evidence="3 4">DSM 19426</strain>
    </source>
</reference>
<comment type="caution">
    <text evidence="3">The sequence shown here is derived from an EMBL/GenBank/DDBJ whole genome shotgun (WGS) entry which is preliminary data.</text>
</comment>
<dbReference type="RefSeq" id="WP_310305009.1">
    <property type="nucleotide sequence ID" value="NZ_BAAAPS010000005.1"/>
</dbReference>
<proteinExistence type="predicted"/>
<feature type="transmembrane region" description="Helical" evidence="2">
    <location>
        <begin position="515"/>
        <end position="536"/>
    </location>
</feature>
<feature type="transmembrane region" description="Helical" evidence="2">
    <location>
        <begin position="422"/>
        <end position="444"/>
    </location>
</feature>
<feature type="transmembrane region" description="Helical" evidence="2">
    <location>
        <begin position="121"/>
        <end position="138"/>
    </location>
</feature>
<keyword evidence="2" id="KW-0472">Membrane</keyword>
<sequence>MPPPSSEPRWVTVLDLLVEVLLVGFAVFTVVHLLGAELGWTVRTTGVLWLFLGAPAMAGFAWWGTRTAAAVPSPAPSPAPATATGDGDGRSVGLLVGTGFALLSALVGVMCAVSGAPGFTVFWALGLLLALVSVVAWSRGSGLARRPAPPPAPSALRTAGATASWAHVVALVLAVGLGVFVLFVLNPSRDDVYYVNRATWVAQHGTFPSRDTMFGPQTFPATYGAGLPVAALEEAYGSLARLFGIPAAGFVYLVANPVLAGLSVWSAWRLVRAWAPRRALLALVVAVAVPLFSGTGLVGDFGYAREWQGKVVVILLVMPLVWVHLTRLARGAPAAWSVAVLGVLGAAWCGLTVTAPIFGGVLAGVGLLGALLLPGVRRPLGLGALALLAAPLLTGVATVLTSKGPVAEENYVSEPALVWGRVLGTDLPVVALLGFALLVGPLLVRSREGRLLAALAGVVSLAMLVPGLFDVLEALTSTGPIALRLLFTAPWPVLVGLLVTVALPPGLARRGTTHLPGVVAAVVVLGLLVGTGTAVWSSGAEAVLASSPTWKVKVEARRHVEALLATDPGPGPVLLPAAEGRVLAIMSTRTFSVVPRDYYIQFVQEPQEQHRARYAFRRFVVPSVKDPVPPVLARALETLDVTLACVPEGARRQQAELRTIGLPDERRVGGMVCFDGPGTGTLPQVTPPVTPPAGRAPAR</sequence>
<evidence type="ECO:0000313" key="3">
    <source>
        <dbReference type="EMBL" id="MDR7363984.1"/>
    </source>
</evidence>
<feature type="transmembrane region" description="Helical" evidence="2">
    <location>
        <begin position="243"/>
        <end position="268"/>
    </location>
</feature>
<gene>
    <name evidence="3" type="ORF">J2S63_003537</name>
</gene>
<feature type="region of interest" description="Disordered" evidence="1">
    <location>
        <begin position="677"/>
        <end position="699"/>
    </location>
</feature>
<feature type="transmembrane region" description="Helical" evidence="2">
    <location>
        <begin position="12"/>
        <end position="34"/>
    </location>
</feature>
<organism evidence="3 4">
    <name type="scientific">Nocardioides marmoribigeumensis</name>
    <dbReference type="NCBI Taxonomy" id="433649"/>
    <lineage>
        <taxon>Bacteria</taxon>
        <taxon>Bacillati</taxon>
        <taxon>Actinomycetota</taxon>
        <taxon>Actinomycetes</taxon>
        <taxon>Propionibacteriales</taxon>
        <taxon>Nocardioidaceae</taxon>
        <taxon>Nocardioides</taxon>
    </lineage>
</organism>
<keyword evidence="4" id="KW-1185">Reference proteome</keyword>